<dbReference type="PANTHER" id="PTHR46796:SF13">
    <property type="entry name" value="HTH-TYPE TRANSCRIPTIONAL ACTIVATOR RHAS"/>
    <property type="match status" value="1"/>
</dbReference>
<accession>A0A5B9DK00</accession>
<evidence type="ECO:0000256" key="2">
    <source>
        <dbReference type="ARBA" id="ARBA00023125"/>
    </source>
</evidence>
<evidence type="ECO:0000256" key="3">
    <source>
        <dbReference type="ARBA" id="ARBA00023163"/>
    </source>
</evidence>
<dbReference type="Proteomes" id="UP000321062">
    <property type="component" value="Chromosome"/>
</dbReference>
<keyword evidence="2" id="KW-0238">DNA-binding</keyword>
<dbReference type="GO" id="GO:0043565">
    <property type="term" value="F:sequence-specific DNA binding"/>
    <property type="evidence" value="ECO:0007669"/>
    <property type="project" value="InterPro"/>
</dbReference>
<evidence type="ECO:0000259" key="4">
    <source>
        <dbReference type="PROSITE" id="PS01124"/>
    </source>
</evidence>
<dbReference type="InterPro" id="IPR018060">
    <property type="entry name" value="HTH_AraC"/>
</dbReference>
<dbReference type="Pfam" id="PF20240">
    <property type="entry name" value="DUF6597"/>
    <property type="match status" value="1"/>
</dbReference>
<dbReference type="OrthoDB" id="9815799at2"/>
<reference evidence="5 6" key="1">
    <citation type="journal article" date="2015" name="Int. J. Syst. Evol. Microbiol.">
        <title>Youhaiella tibetensis gen. nov., sp. nov., isolated from subsurface sediment.</title>
        <authorList>
            <person name="Wang Y.X."/>
            <person name="Huang F.Q."/>
            <person name="Nogi Y."/>
            <person name="Pang S.J."/>
            <person name="Wang P.K."/>
            <person name="Lv J."/>
        </authorList>
    </citation>
    <scope>NUCLEOTIDE SEQUENCE [LARGE SCALE GENOMIC DNA]</scope>
    <source>
        <strain evidence="6">fig4</strain>
    </source>
</reference>
<dbReference type="AlphaFoldDB" id="A0A5B9DK00"/>
<dbReference type="SMART" id="SM00342">
    <property type="entry name" value="HTH_ARAC"/>
    <property type="match status" value="1"/>
</dbReference>
<dbReference type="InterPro" id="IPR046532">
    <property type="entry name" value="DUF6597"/>
</dbReference>
<evidence type="ECO:0000313" key="5">
    <source>
        <dbReference type="EMBL" id="QEE19467.1"/>
    </source>
</evidence>
<name>A0A5B9DK00_9HYPH</name>
<sequence length="224" mass="24931">MIWDLEAPYTQENLPHPSQHLVIDPVGGTGIFGLQRAKFTYRLEGRGAVVGTKFRPGMFRGFLGRPMHEITDRTVPVQSVFGVDERILKEELRGANDPATMADRVEDILRERLPDPDPRAEEARRLVAEISRAPDLFSVAALAGLAGVTARSVQRLFEDYVGVGPKWVIDRYRMIEAVEALNRNEETSLTALAHALGYFDQAHFSKAFAALTGKPPSSYRRAAE</sequence>
<evidence type="ECO:0000256" key="1">
    <source>
        <dbReference type="ARBA" id="ARBA00023015"/>
    </source>
</evidence>
<keyword evidence="6" id="KW-1185">Reference proteome</keyword>
<dbReference type="InterPro" id="IPR018062">
    <property type="entry name" value="HTH_AraC-typ_CS"/>
</dbReference>
<proteinExistence type="predicted"/>
<gene>
    <name evidence="5" type="ORF">FNA67_04450</name>
</gene>
<dbReference type="EMBL" id="CP041690">
    <property type="protein sequence ID" value="QEE19467.1"/>
    <property type="molecule type" value="Genomic_DNA"/>
</dbReference>
<keyword evidence="1" id="KW-0805">Transcription regulation</keyword>
<dbReference type="Gene3D" id="1.10.10.60">
    <property type="entry name" value="Homeodomain-like"/>
    <property type="match status" value="1"/>
</dbReference>
<dbReference type="PROSITE" id="PS01124">
    <property type="entry name" value="HTH_ARAC_FAMILY_2"/>
    <property type="match status" value="1"/>
</dbReference>
<protein>
    <submittedName>
        <fullName evidence="5">AraC family transcriptional regulator</fullName>
    </submittedName>
</protein>
<dbReference type="PANTHER" id="PTHR46796">
    <property type="entry name" value="HTH-TYPE TRANSCRIPTIONAL ACTIVATOR RHAS-RELATED"/>
    <property type="match status" value="1"/>
</dbReference>
<dbReference type="InterPro" id="IPR050204">
    <property type="entry name" value="AraC_XylS_family_regulators"/>
</dbReference>
<evidence type="ECO:0000313" key="6">
    <source>
        <dbReference type="Proteomes" id="UP000321062"/>
    </source>
</evidence>
<dbReference type="KEGG" id="yti:FNA67_04450"/>
<keyword evidence="3" id="KW-0804">Transcription</keyword>
<dbReference type="SUPFAM" id="SSF46689">
    <property type="entry name" value="Homeodomain-like"/>
    <property type="match status" value="1"/>
</dbReference>
<dbReference type="Pfam" id="PF12833">
    <property type="entry name" value="HTH_18"/>
    <property type="match status" value="1"/>
</dbReference>
<organism evidence="5 6">
    <name type="scientific">Paradevosia tibetensis</name>
    <dbReference type="NCBI Taxonomy" id="1447062"/>
    <lineage>
        <taxon>Bacteria</taxon>
        <taxon>Pseudomonadati</taxon>
        <taxon>Pseudomonadota</taxon>
        <taxon>Alphaproteobacteria</taxon>
        <taxon>Hyphomicrobiales</taxon>
        <taxon>Devosiaceae</taxon>
        <taxon>Paradevosia</taxon>
    </lineage>
</organism>
<feature type="domain" description="HTH araC/xylS-type" evidence="4">
    <location>
        <begin position="121"/>
        <end position="222"/>
    </location>
</feature>
<dbReference type="InterPro" id="IPR009057">
    <property type="entry name" value="Homeodomain-like_sf"/>
</dbReference>
<dbReference type="GO" id="GO:0003700">
    <property type="term" value="F:DNA-binding transcription factor activity"/>
    <property type="evidence" value="ECO:0007669"/>
    <property type="project" value="InterPro"/>
</dbReference>
<dbReference type="PROSITE" id="PS00041">
    <property type="entry name" value="HTH_ARAC_FAMILY_1"/>
    <property type="match status" value="1"/>
</dbReference>